<evidence type="ECO:0000256" key="12">
    <source>
        <dbReference type="ARBA" id="ARBA00023306"/>
    </source>
</evidence>
<feature type="transmembrane region" description="Helical" evidence="14">
    <location>
        <begin position="29"/>
        <end position="48"/>
    </location>
</feature>
<organism evidence="16 17">
    <name type="scientific">Lagenidium giganteum</name>
    <dbReference type="NCBI Taxonomy" id="4803"/>
    <lineage>
        <taxon>Eukaryota</taxon>
        <taxon>Sar</taxon>
        <taxon>Stramenopiles</taxon>
        <taxon>Oomycota</taxon>
        <taxon>Peronosporomycetes</taxon>
        <taxon>Pythiales</taxon>
        <taxon>Pythiaceae</taxon>
    </lineage>
</organism>
<dbReference type="InterPro" id="IPR027417">
    <property type="entry name" value="P-loop_NTPase"/>
</dbReference>
<evidence type="ECO:0000256" key="5">
    <source>
        <dbReference type="ARBA" id="ARBA00022454"/>
    </source>
</evidence>
<sequence>MMAPSLLLLLPAGFLTGFPAGFVKERTPAYSAVRWLVQLAPLALFALFPARQALLTAASYLIGRIVGGSLVGVGLTGGIATGKSSVSQCFLKAGAVIIDADQVARKVVIPGQPAYKAIVRAFGDDVVNEQDGTLDRAKLGAIIFKDPSKRKILNSCTHKFILWEMFKDLVFYRLIQRRRLVILDAPLLFETHFLEHFCFPKIVVACSEKQEMERLMKRDSITKEQAEQRISSQMKLHLKVEKADLVIANDGLLEDLTKNAHDTLLFYLLPRNLKALGLWMMTTEEAQWSDGDSALHDESFDDSVDGHSTRMSHDPTTPVQPGKRKRGPVVTPGTIVDEAELARRRRRRQSLAFQQRRKSLTPSKGKNGPGSGTNRQYISDMYSTIIKMSSENKINVKNSWSLHLIDHMQDILRDGTSAAGEAPVEEASNTYNFQKASCTLDARIKIYSYRVDDTWSSSYKILENLSRGANAKRGKIAEDGEELDGEGGDDDDDNEKIGSAPARKARKPHTVNTIEKNLKNINMKSLDLEVESDPMFHKMAKAFDEGGARGLLLANLSVYDGCKILLDSNQANAMTRLPIKRDGESVEGEERTDSTLAMEKVDLSSLGDLEAFSDALGSLRMCPRLDEIYAEVEEFRRDPLHSDFIIDADGELPMIVEEDQDDEEGEDRRQGDDAAVDFESAPMDMEVDEEPDCDMDVDMEYVGVDDGADQDGSPVDDIAEAHDQGGADDDPEPRQDATADERDDSTKRQSLNPPSLTATEYFASKEAANKEREKYTLVLESALLRAAAADDSAASDYSYFDLKLLKNWAGPAHWKIPGVRRATPAANRTKASQQTINEEADLQSDDEEGGTKKPTRRVKRADTRDTGSAVIDFFAIDEPDLKTTMRKPRTEAAITMSKLVLKRQAEKASDLVLPVDARIDIQLFFQHFAKPRLRFFQSSNPRSSLGGAASHDKRRSFGGDFAAKSELSGDEGPVFDDHDVEDDLAADTASFAFETSADDSNQLYSGSELLQADRVVQSVDVHYERVAKRVDVKNLKTTIWEHLETPIASQRSLLGDDDASQGDEEAVEELTQEFDRRASLTLPPTQTLLSQDNGTTFENVLHGVADKVPSNVTMPFYFICMLHLANEKGLELVGQEDLSDFEIRLGS</sequence>
<dbReference type="GO" id="GO:0015937">
    <property type="term" value="P:coenzyme A biosynthetic process"/>
    <property type="evidence" value="ECO:0007669"/>
    <property type="project" value="InterPro"/>
</dbReference>
<dbReference type="GO" id="GO:0004140">
    <property type="term" value="F:dephospho-CoA kinase activity"/>
    <property type="evidence" value="ECO:0007669"/>
    <property type="project" value="InterPro"/>
</dbReference>
<evidence type="ECO:0000256" key="7">
    <source>
        <dbReference type="ARBA" id="ARBA00022618"/>
    </source>
</evidence>
<evidence type="ECO:0000256" key="8">
    <source>
        <dbReference type="ARBA" id="ARBA00022741"/>
    </source>
</evidence>
<dbReference type="Pfam" id="PF05786">
    <property type="entry name" value="Cnd2"/>
    <property type="match status" value="1"/>
</dbReference>
<reference evidence="16" key="2">
    <citation type="journal article" date="2023" name="Microbiol Resour">
        <title>Decontamination and Annotation of the Draft Genome Sequence of the Oomycete Lagenidium giganteum ARSEF 373.</title>
        <authorList>
            <person name="Morgan W.R."/>
            <person name="Tartar A."/>
        </authorList>
    </citation>
    <scope>NUCLEOTIDE SEQUENCE</scope>
    <source>
        <strain evidence="16">ARSEF 373</strain>
    </source>
</reference>
<evidence type="ECO:0000256" key="10">
    <source>
        <dbReference type="ARBA" id="ARBA00022840"/>
    </source>
</evidence>
<dbReference type="EMBL" id="DAKRPA010000157">
    <property type="protein sequence ID" value="DAZ96759.1"/>
    <property type="molecule type" value="Genomic_DNA"/>
</dbReference>
<dbReference type="PANTHER" id="PTHR13108:SF9">
    <property type="entry name" value="CONDENSIN COMPLEX SUBUNIT 2"/>
    <property type="match status" value="1"/>
</dbReference>
<keyword evidence="14" id="KW-0472">Membrane</keyword>
<dbReference type="GO" id="GO:0051301">
    <property type="term" value="P:cell division"/>
    <property type="evidence" value="ECO:0007669"/>
    <property type="project" value="UniProtKB-KW"/>
</dbReference>
<reference evidence="16" key="1">
    <citation type="submission" date="2022-11" db="EMBL/GenBank/DDBJ databases">
        <authorList>
            <person name="Morgan W.R."/>
            <person name="Tartar A."/>
        </authorList>
    </citation>
    <scope>NUCLEOTIDE SEQUENCE</scope>
    <source>
        <strain evidence="16">ARSEF 373</strain>
    </source>
</reference>
<accession>A0AAV2YTR9</accession>
<evidence type="ECO:0000256" key="11">
    <source>
        <dbReference type="ARBA" id="ARBA00023067"/>
    </source>
</evidence>
<evidence type="ECO:0000256" key="4">
    <source>
        <dbReference type="ARBA" id="ARBA00016065"/>
    </source>
</evidence>
<gene>
    <name evidence="16" type="ORF">N0F65_012336</name>
</gene>
<evidence type="ECO:0000256" key="13">
    <source>
        <dbReference type="SAM" id="MobiDB-lite"/>
    </source>
</evidence>
<feature type="region of interest" description="Disordered" evidence="13">
    <location>
        <begin position="290"/>
        <end position="376"/>
    </location>
</feature>
<feature type="region of interest" description="Disordered" evidence="13">
    <location>
        <begin position="820"/>
        <end position="863"/>
    </location>
</feature>
<protein>
    <recommendedName>
        <fullName evidence="4">Condensin complex subunit 2</fullName>
    </recommendedName>
</protein>
<keyword evidence="7" id="KW-0132">Cell division</keyword>
<feature type="chain" id="PRO_5043595652" description="Condensin complex subunit 2" evidence="15">
    <location>
        <begin position="18"/>
        <end position="1147"/>
    </location>
</feature>
<dbReference type="Proteomes" id="UP001146120">
    <property type="component" value="Unassembled WGS sequence"/>
</dbReference>
<dbReference type="Pfam" id="PF01121">
    <property type="entry name" value="CoaE"/>
    <property type="match status" value="1"/>
</dbReference>
<keyword evidence="14" id="KW-0812">Transmembrane</keyword>
<feature type="compositionally biased region" description="Basic and acidic residues" evidence="13">
    <location>
        <begin position="293"/>
        <end position="313"/>
    </location>
</feature>
<comment type="similarity">
    <text evidence="3">Belongs to the CND2 (condensin subunit 2) family.</text>
</comment>
<feature type="compositionally biased region" description="Basic residues" evidence="13">
    <location>
        <begin position="343"/>
        <end position="359"/>
    </location>
</feature>
<dbReference type="GO" id="GO:0005524">
    <property type="term" value="F:ATP binding"/>
    <property type="evidence" value="ECO:0007669"/>
    <property type="project" value="UniProtKB-KW"/>
</dbReference>
<keyword evidence="10" id="KW-0067">ATP-binding</keyword>
<evidence type="ECO:0000256" key="1">
    <source>
        <dbReference type="ARBA" id="ARBA00004286"/>
    </source>
</evidence>
<keyword evidence="8" id="KW-0547">Nucleotide-binding</keyword>
<keyword evidence="12" id="KW-0131">Cell cycle</keyword>
<feature type="region of interest" description="Disordered" evidence="13">
    <location>
        <begin position="703"/>
        <end position="757"/>
    </location>
</feature>
<dbReference type="CDD" id="cd02022">
    <property type="entry name" value="DPCK"/>
    <property type="match status" value="1"/>
</dbReference>
<feature type="compositionally biased region" description="Acidic residues" evidence="13">
    <location>
        <begin position="479"/>
        <end position="494"/>
    </location>
</feature>
<feature type="region of interest" description="Disordered" evidence="13">
    <location>
        <begin position="659"/>
        <end position="690"/>
    </location>
</feature>
<dbReference type="SUPFAM" id="SSF52540">
    <property type="entry name" value="P-loop containing nucleoside triphosphate hydrolases"/>
    <property type="match status" value="1"/>
</dbReference>
<feature type="signal peptide" evidence="15">
    <location>
        <begin position="1"/>
        <end position="17"/>
    </location>
</feature>
<feature type="transmembrane region" description="Helical" evidence="14">
    <location>
        <begin position="60"/>
        <end position="80"/>
    </location>
</feature>
<keyword evidence="17" id="KW-1185">Reference proteome</keyword>
<keyword evidence="15" id="KW-0732">Signal</keyword>
<evidence type="ECO:0000256" key="2">
    <source>
        <dbReference type="ARBA" id="ARBA00004496"/>
    </source>
</evidence>
<feature type="compositionally biased region" description="Basic and acidic residues" evidence="13">
    <location>
        <begin position="732"/>
        <end position="747"/>
    </location>
</feature>
<feature type="compositionally biased region" description="Polar residues" evidence="13">
    <location>
        <begin position="748"/>
        <end position="757"/>
    </location>
</feature>
<proteinExistence type="inferred from homology"/>
<keyword evidence="9" id="KW-0498">Mitosis</keyword>
<name>A0AAV2YTR9_9STRA</name>
<keyword evidence="5" id="KW-0158">Chromosome</keyword>
<dbReference type="PANTHER" id="PTHR13108">
    <property type="entry name" value="CONDENSIN COMPLEX SUBUNIT 2"/>
    <property type="match status" value="1"/>
</dbReference>
<dbReference type="NCBIfam" id="TIGR00152">
    <property type="entry name" value="dephospho-CoA kinase"/>
    <property type="match status" value="1"/>
</dbReference>
<evidence type="ECO:0000256" key="9">
    <source>
        <dbReference type="ARBA" id="ARBA00022776"/>
    </source>
</evidence>
<feature type="compositionally biased region" description="Acidic residues" evidence="13">
    <location>
        <begin position="838"/>
        <end position="848"/>
    </location>
</feature>
<dbReference type="InterPro" id="IPR001977">
    <property type="entry name" value="Depp_CoAkinase"/>
</dbReference>
<dbReference type="AlphaFoldDB" id="A0AAV2YTR9"/>
<evidence type="ECO:0000313" key="16">
    <source>
        <dbReference type="EMBL" id="DAZ96759.1"/>
    </source>
</evidence>
<feature type="region of interest" description="Disordered" evidence="13">
    <location>
        <begin position="471"/>
        <end position="509"/>
    </location>
</feature>
<dbReference type="GO" id="GO:0000796">
    <property type="term" value="C:condensin complex"/>
    <property type="evidence" value="ECO:0007669"/>
    <property type="project" value="InterPro"/>
</dbReference>
<evidence type="ECO:0000313" key="17">
    <source>
        <dbReference type="Proteomes" id="UP001146120"/>
    </source>
</evidence>
<dbReference type="GO" id="GO:0007076">
    <property type="term" value="P:mitotic chromosome condensation"/>
    <property type="evidence" value="ECO:0007669"/>
    <property type="project" value="InterPro"/>
</dbReference>
<keyword evidence="11" id="KW-0226">DNA condensation</keyword>
<keyword evidence="14" id="KW-1133">Transmembrane helix</keyword>
<comment type="subcellular location">
    <subcellularLocation>
        <location evidence="1">Chromosome</location>
    </subcellularLocation>
    <subcellularLocation>
        <location evidence="2">Cytoplasm</location>
    </subcellularLocation>
</comment>
<evidence type="ECO:0000256" key="3">
    <source>
        <dbReference type="ARBA" id="ARBA00009471"/>
    </source>
</evidence>
<dbReference type="PROSITE" id="PS51219">
    <property type="entry name" value="DPCK"/>
    <property type="match status" value="1"/>
</dbReference>
<keyword evidence="6" id="KW-0963">Cytoplasm</keyword>
<dbReference type="GO" id="GO:0005737">
    <property type="term" value="C:cytoplasm"/>
    <property type="evidence" value="ECO:0007669"/>
    <property type="project" value="UniProtKB-SubCell"/>
</dbReference>
<dbReference type="Gene3D" id="3.40.50.300">
    <property type="entry name" value="P-loop containing nucleotide triphosphate hydrolases"/>
    <property type="match status" value="1"/>
</dbReference>
<dbReference type="InterPro" id="IPR022816">
    <property type="entry name" value="Condensin_barren_su2"/>
</dbReference>
<comment type="caution">
    <text evidence="16">The sequence shown here is derived from an EMBL/GenBank/DDBJ whole genome shotgun (WGS) entry which is preliminary data.</text>
</comment>
<dbReference type="GO" id="GO:0003682">
    <property type="term" value="F:chromatin binding"/>
    <property type="evidence" value="ECO:0007669"/>
    <property type="project" value="TreeGrafter"/>
</dbReference>
<evidence type="ECO:0000256" key="15">
    <source>
        <dbReference type="SAM" id="SignalP"/>
    </source>
</evidence>
<evidence type="ECO:0000256" key="14">
    <source>
        <dbReference type="SAM" id="Phobius"/>
    </source>
</evidence>
<evidence type="ECO:0000256" key="6">
    <source>
        <dbReference type="ARBA" id="ARBA00022490"/>
    </source>
</evidence>
<dbReference type="HAMAP" id="MF_00376">
    <property type="entry name" value="Dephospho_CoA_kinase"/>
    <property type="match status" value="1"/>
</dbReference>